<evidence type="ECO:0000256" key="7">
    <source>
        <dbReference type="ARBA" id="ARBA00022840"/>
    </source>
</evidence>
<evidence type="ECO:0000313" key="15">
    <source>
        <dbReference type="Proteomes" id="UP000427071"/>
    </source>
</evidence>
<dbReference type="GO" id="GO:0004825">
    <property type="term" value="F:methionine-tRNA ligase activity"/>
    <property type="evidence" value="ECO:0007669"/>
    <property type="project" value="UniProtKB-UniRule"/>
</dbReference>
<comment type="cofactor">
    <cofactor evidence="11">
        <name>Zn(2+)</name>
        <dbReference type="ChEBI" id="CHEBI:29105"/>
    </cofactor>
    <text evidence="11">Binds 1 zinc ion per subunit.</text>
</comment>
<accession>A0A6B8W576</accession>
<feature type="binding site" evidence="11">
    <location>
        <position position="147"/>
    </location>
    <ligand>
        <name>Zn(2+)</name>
        <dbReference type="ChEBI" id="CHEBI:29105"/>
    </ligand>
</feature>
<dbReference type="PANTHER" id="PTHR45765">
    <property type="entry name" value="METHIONINE--TRNA LIGASE"/>
    <property type="match status" value="1"/>
</dbReference>
<reference evidence="15" key="1">
    <citation type="submission" date="2019-11" db="EMBL/GenBank/DDBJ databases">
        <title>Complete genome sequence of Corynebacterium kalinowskii 1959, a novel Corynebacterium species isolated from soil of a small paddock in Vilsendorf, Germany.</title>
        <authorList>
            <person name="Schaffert L."/>
            <person name="Ruwe M."/>
            <person name="Milse J."/>
            <person name="Hanuschka K."/>
            <person name="Ortseifen V."/>
            <person name="Droste J."/>
            <person name="Brandt D."/>
            <person name="Schlueter L."/>
            <person name="Kutter Y."/>
            <person name="Vinke S."/>
            <person name="Viehoefer P."/>
            <person name="Jacob L."/>
            <person name="Luebke N.-C."/>
            <person name="Schulte-Berndt E."/>
            <person name="Hain C."/>
            <person name="Linder M."/>
            <person name="Schmidt P."/>
            <person name="Wollenschlaeger L."/>
            <person name="Luttermann T."/>
            <person name="Thieme E."/>
            <person name="Hassa J."/>
            <person name="Haak M."/>
            <person name="Wittchen M."/>
            <person name="Mentz A."/>
            <person name="Persicke M."/>
            <person name="Busche T."/>
            <person name="Ruckert C."/>
        </authorList>
    </citation>
    <scope>NUCLEOTIDE SEQUENCE [LARGE SCALE GENOMIC DNA]</scope>
    <source>
        <strain evidence="15">1959</strain>
    </source>
</reference>
<dbReference type="InterPro" id="IPR033911">
    <property type="entry name" value="MetRS_core"/>
</dbReference>
<dbReference type="InterPro" id="IPR023458">
    <property type="entry name" value="Met-tRNA_ligase_1"/>
</dbReference>
<feature type="binding site" evidence="11">
    <location>
        <position position="160"/>
    </location>
    <ligand>
        <name>Zn(2+)</name>
        <dbReference type="ChEBI" id="CHEBI:29105"/>
    </ligand>
</feature>
<comment type="function">
    <text evidence="1 11">Is required not only for elongation of protein synthesis but also for the initiation of all mRNA translation through initiator tRNA(fMet) aminoacylation.</text>
</comment>
<dbReference type="EC" id="6.1.1.10" evidence="11"/>
<dbReference type="EMBL" id="CP046452">
    <property type="protein sequence ID" value="QGU02518.1"/>
    <property type="molecule type" value="Genomic_DNA"/>
</dbReference>
<evidence type="ECO:0000259" key="12">
    <source>
        <dbReference type="Pfam" id="PF09334"/>
    </source>
</evidence>
<dbReference type="Pfam" id="PF09334">
    <property type="entry name" value="tRNA-synt_1g"/>
    <property type="match status" value="1"/>
</dbReference>
<evidence type="ECO:0000259" key="13">
    <source>
        <dbReference type="Pfam" id="PF19303"/>
    </source>
</evidence>
<dbReference type="FunFam" id="2.20.28.20:FF:000001">
    <property type="entry name" value="Methionine--tRNA ligase"/>
    <property type="match status" value="1"/>
</dbReference>
<dbReference type="InterPro" id="IPR015413">
    <property type="entry name" value="Methionyl/Leucyl_tRNA_Synth"/>
</dbReference>
<keyword evidence="5 11" id="KW-0436">Ligase</keyword>
<feature type="domain" description="Methionyl-tRNA synthetase anticodon-binding" evidence="13">
    <location>
        <begin position="422"/>
        <end position="527"/>
    </location>
</feature>
<dbReference type="HAMAP" id="MF_00098">
    <property type="entry name" value="Met_tRNA_synth_type1"/>
    <property type="match status" value="1"/>
</dbReference>
<keyword evidence="15" id="KW-1185">Reference proteome</keyword>
<evidence type="ECO:0000256" key="2">
    <source>
        <dbReference type="ARBA" id="ARBA00004496"/>
    </source>
</evidence>
<feature type="binding site" evidence="11">
    <location>
        <position position="144"/>
    </location>
    <ligand>
        <name>Zn(2+)</name>
        <dbReference type="ChEBI" id="CHEBI:29105"/>
    </ligand>
</feature>
<evidence type="ECO:0000256" key="4">
    <source>
        <dbReference type="ARBA" id="ARBA00022490"/>
    </source>
</evidence>
<dbReference type="Gene3D" id="3.40.50.620">
    <property type="entry name" value="HUPs"/>
    <property type="match status" value="1"/>
</dbReference>
<dbReference type="SUPFAM" id="SSF52374">
    <property type="entry name" value="Nucleotidylyl transferase"/>
    <property type="match status" value="1"/>
</dbReference>
<dbReference type="AlphaFoldDB" id="A0A6B8W576"/>
<dbReference type="SUPFAM" id="SSF47323">
    <property type="entry name" value="Anticodon-binding domain of a subclass of class I aminoacyl-tRNA synthetases"/>
    <property type="match status" value="1"/>
</dbReference>
<keyword evidence="9 11" id="KW-0030">Aminoacyl-tRNA synthetase</keyword>
<dbReference type="CDD" id="cd07957">
    <property type="entry name" value="Anticodon_Ia_Met"/>
    <property type="match status" value="1"/>
</dbReference>
<keyword evidence="8 11" id="KW-0648">Protein biosynthesis</keyword>
<comment type="catalytic activity">
    <reaction evidence="10 11">
        <text>tRNA(Met) + L-methionine + ATP = L-methionyl-tRNA(Met) + AMP + diphosphate</text>
        <dbReference type="Rhea" id="RHEA:13481"/>
        <dbReference type="Rhea" id="RHEA-COMP:9667"/>
        <dbReference type="Rhea" id="RHEA-COMP:9698"/>
        <dbReference type="ChEBI" id="CHEBI:30616"/>
        <dbReference type="ChEBI" id="CHEBI:33019"/>
        <dbReference type="ChEBI" id="CHEBI:57844"/>
        <dbReference type="ChEBI" id="CHEBI:78442"/>
        <dbReference type="ChEBI" id="CHEBI:78530"/>
        <dbReference type="ChEBI" id="CHEBI:456215"/>
        <dbReference type="EC" id="6.1.1.10"/>
    </reaction>
</comment>
<comment type="similarity">
    <text evidence="3 11">Belongs to the class-I aminoacyl-tRNA synthetase family. MetG type 1 subfamily.</text>
</comment>
<keyword evidence="11" id="KW-0479">Metal-binding</keyword>
<evidence type="ECO:0000256" key="3">
    <source>
        <dbReference type="ARBA" id="ARBA00008258"/>
    </source>
</evidence>
<dbReference type="GO" id="GO:0005524">
    <property type="term" value="F:ATP binding"/>
    <property type="evidence" value="ECO:0007669"/>
    <property type="project" value="UniProtKB-UniRule"/>
</dbReference>
<dbReference type="PRINTS" id="PR01041">
    <property type="entry name" value="TRNASYNTHMET"/>
</dbReference>
<dbReference type="CDD" id="cd00814">
    <property type="entry name" value="MetRS_core"/>
    <property type="match status" value="1"/>
</dbReference>
<dbReference type="GO" id="GO:0006431">
    <property type="term" value="P:methionyl-tRNA aminoacylation"/>
    <property type="evidence" value="ECO:0007669"/>
    <property type="project" value="UniProtKB-UniRule"/>
</dbReference>
<dbReference type="Gene3D" id="1.10.730.10">
    <property type="entry name" value="Isoleucyl-tRNA Synthetase, Domain 1"/>
    <property type="match status" value="1"/>
</dbReference>
<evidence type="ECO:0000256" key="10">
    <source>
        <dbReference type="ARBA" id="ARBA00047364"/>
    </source>
</evidence>
<evidence type="ECO:0000256" key="1">
    <source>
        <dbReference type="ARBA" id="ARBA00003314"/>
    </source>
</evidence>
<dbReference type="InterPro" id="IPR041872">
    <property type="entry name" value="Anticodon_Met"/>
</dbReference>
<keyword evidence="4 11" id="KW-0963">Cytoplasm</keyword>
<evidence type="ECO:0000256" key="9">
    <source>
        <dbReference type="ARBA" id="ARBA00023146"/>
    </source>
</evidence>
<comment type="subunit">
    <text evidence="11">Monomer.</text>
</comment>
<evidence type="ECO:0000256" key="8">
    <source>
        <dbReference type="ARBA" id="ARBA00022917"/>
    </source>
</evidence>
<feature type="binding site" evidence="11">
    <location>
        <position position="157"/>
    </location>
    <ligand>
        <name>Zn(2+)</name>
        <dbReference type="ChEBI" id="CHEBI:29105"/>
    </ligand>
</feature>
<evidence type="ECO:0000313" key="14">
    <source>
        <dbReference type="EMBL" id="QGU02518.1"/>
    </source>
</evidence>
<dbReference type="InterPro" id="IPR014729">
    <property type="entry name" value="Rossmann-like_a/b/a_fold"/>
</dbReference>
<sequence>MTKSVLVAVAWPYANGPRHIGHVAGFGVPSDVFARFQRMRGADVLMISGTDEHGTPLLVQAEKEGVTVQELADRYNRQIVEDLAGLGLTYDLFTRTTTRNHYAVVQELFRGLHDNGYMVKQTTMGAISPSTGRTLPDRYIEGTCPICGAGGARGDQCDNCGNQLDPADLIDPISKINGETPKFIETEHFLLDLPAIADSLAEWLKAREDWRPNVLKFSLNLLEDIRPRAMTRDIDWGVPIPLEGWQDNNAKKLYVWFDAVVGYLSASIEWAYRSGNPEAWREWWTAETAESFYFMGKDNITFHSQIWPAELLGYRGLGSRAGEAGELGELQLPTEVVSSEYLTMSGSKFSSSKGVVIYVKDFLKEFGPDPLRYFIAVAGPENNDTDFTWDEFVRRVNNELANGWGNLVNRTVSMAHKNFGEVPTPGELTEADEKILKLATDAFDVVGDALEHNRFKAGITHAMHVVGEANAYIAEMEPWKLAKDESQRERLATVLHTALQVVSDCNTLLTPYLPHIAQAVHETLGREGVWAATPSIVDVQDDMPVSPVGANLPAEGRTYPVIMGHYSAQQAVWERVPVVPGTPLEKPKPLIAKLEPELGQTGPEWAPVQPQA</sequence>
<dbReference type="InterPro" id="IPR009080">
    <property type="entry name" value="tRNAsynth_Ia_anticodon-bd"/>
</dbReference>
<dbReference type="InterPro" id="IPR029038">
    <property type="entry name" value="MetRS_Zn"/>
</dbReference>
<dbReference type="Gene3D" id="2.20.28.20">
    <property type="entry name" value="Methionyl-tRNA synthetase, Zn-domain"/>
    <property type="match status" value="1"/>
</dbReference>
<dbReference type="NCBIfam" id="TIGR00398">
    <property type="entry name" value="metG"/>
    <property type="match status" value="1"/>
</dbReference>
<feature type="binding site" evidence="11">
    <location>
        <position position="351"/>
    </location>
    <ligand>
        <name>ATP</name>
        <dbReference type="ChEBI" id="CHEBI:30616"/>
    </ligand>
</feature>
<comment type="subcellular location">
    <subcellularLocation>
        <location evidence="2 11">Cytoplasm</location>
    </subcellularLocation>
</comment>
<dbReference type="RefSeq" id="WP_156192841.1">
    <property type="nucleotide sequence ID" value="NZ_CP046452.1"/>
</dbReference>
<feature type="short sequence motif" description="'HIGH' region" evidence="11">
    <location>
        <begin position="12"/>
        <end position="22"/>
    </location>
</feature>
<proteinExistence type="inferred from homology"/>
<dbReference type="PANTHER" id="PTHR45765:SF1">
    <property type="entry name" value="METHIONINE--TRNA LIGASE, CYTOPLASMIC"/>
    <property type="match status" value="1"/>
</dbReference>
<keyword evidence="6 11" id="KW-0547">Nucleotide-binding</keyword>
<dbReference type="GO" id="GO:0046872">
    <property type="term" value="F:metal ion binding"/>
    <property type="evidence" value="ECO:0007669"/>
    <property type="project" value="UniProtKB-KW"/>
</dbReference>
<evidence type="ECO:0000256" key="11">
    <source>
        <dbReference type="HAMAP-Rule" id="MF_00098"/>
    </source>
</evidence>
<organism evidence="14 15">
    <name type="scientific">Corynebacterium kalinowskii</name>
    <dbReference type="NCBI Taxonomy" id="2675216"/>
    <lineage>
        <taxon>Bacteria</taxon>
        <taxon>Bacillati</taxon>
        <taxon>Actinomycetota</taxon>
        <taxon>Actinomycetes</taxon>
        <taxon>Mycobacteriales</taxon>
        <taxon>Corynebacteriaceae</taxon>
        <taxon>Corynebacterium</taxon>
    </lineage>
</organism>
<keyword evidence="11" id="KW-0862">Zinc</keyword>
<dbReference type="Pfam" id="PF19303">
    <property type="entry name" value="Anticodon_3"/>
    <property type="match status" value="1"/>
</dbReference>
<keyword evidence="7 11" id="KW-0067">ATP-binding</keyword>
<evidence type="ECO:0000256" key="5">
    <source>
        <dbReference type="ARBA" id="ARBA00022598"/>
    </source>
</evidence>
<dbReference type="Proteomes" id="UP000427071">
    <property type="component" value="Chromosome"/>
</dbReference>
<feature type="short sequence motif" description="'KMSKS' region" evidence="11">
    <location>
        <begin position="348"/>
        <end position="352"/>
    </location>
</feature>
<dbReference type="SUPFAM" id="SSF57770">
    <property type="entry name" value="Methionyl-tRNA synthetase (MetRS), Zn-domain"/>
    <property type="match status" value="1"/>
</dbReference>
<name>A0A6B8W576_9CORY</name>
<dbReference type="InterPro" id="IPR014758">
    <property type="entry name" value="Met-tRNA_synth"/>
</dbReference>
<feature type="domain" description="Methionyl/Leucyl tRNA synthetase" evidence="12">
    <location>
        <begin position="5"/>
        <end position="411"/>
    </location>
</feature>
<dbReference type="GO" id="GO:0005829">
    <property type="term" value="C:cytosol"/>
    <property type="evidence" value="ECO:0007669"/>
    <property type="project" value="TreeGrafter"/>
</dbReference>
<protein>
    <recommendedName>
        <fullName evidence="11">Methionine--tRNA ligase</fullName>
        <ecNumber evidence="11">6.1.1.10</ecNumber>
    </recommendedName>
    <alternativeName>
        <fullName evidence="11">Methionyl-tRNA synthetase</fullName>
        <shortName evidence="11">MetRS</shortName>
    </alternativeName>
</protein>
<dbReference type="KEGG" id="ckw:CKALI_08290"/>
<gene>
    <name evidence="11 14" type="primary">metG</name>
    <name evidence="14" type="ORF">CKALI_08290</name>
</gene>
<evidence type="ECO:0000256" key="6">
    <source>
        <dbReference type="ARBA" id="ARBA00022741"/>
    </source>
</evidence>